<evidence type="ECO:0000313" key="1">
    <source>
        <dbReference type="EMBL" id="WZN53640.1"/>
    </source>
</evidence>
<gene>
    <name evidence="1" type="primary">rplQ</name>
    <name evidence="1" type="ORF">AACH28_13330</name>
</gene>
<keyword evidence="1" id="KW-0687">Ribonucleoprotein</keyword>
<dbReference type="EMBL" id="CP151087">
    <property type="protein sequence ID" value="WZN53640.1"/>
    <property type="molecule type" value="Genomic_DNA"/>
</dbReference>
<protein>
    <submittedName>
        <fullName evidence="1">50S ribosomal protein L17</fullName>
    </submittedName>
</protein>
<dbReference type="Proteomes" id="UP001485301">
    <property type="component" value="Chromosome"/>
</dbReference>
<evidence type="ECO:0000313" key="2">
    <source>
        <dbReference type="Proteomes" id="UP001485301"/>
    </source>
</evidence>
<proteinExistence type="predicted"/>
<keyword evidence="1" id="KW-0689">Ribosomal protein</keyword>
<keyword evidence="2" id="KW-1185">Reference proteome</keyword>
<organism evidence="1 2">
    <name type="scientific">Sphingobacterium thalpophilum</name>
    <dbReference type="NCBI Taxonomy" id="259"/>
    <lineage>
        <taxon>Bacteria</taxon>
        <taxon>Pseudomonadati</taxon>
        <taxon>Bacteroidota</taxon>
        <taxon>Sphingobacteriia</taxon>
        <taxon>Sphingobacteriales</taxon>
        <taxon>Sphingobacteriaceae</taxon>
        <taxon>Sphingobacterium</taxon>
    </lineage>
</organism>
<reference evidence="1" key="1">
    <citation type="submission" date="2024-04" db="EMBL/GenBank/DDBJ databases">
        <title>Complete genome sequence of Sphingobacterium thalpophiium BAA-1094.</title>
        <authorList>
            <person name="Adaikpoh B.I."/>
        </authorList>
    </citation>
    <scope>NUCLEOTIDE SEQUENCE</scope>
    <source>
        <strain evidence="1">BAA-1094</strain>
    </source>
</reference>
<name>A0ACD5C1U9_9SPHI</name>
<accession>A0ACD5C1U9</accession>
<sequence length="168" mass="18696">MRHGKKVNHLGRTDSHRKAMLANMATSLILHKRITTTLAKAKALRTYVEPLITKSKNDTTHSRRTVFAYLKDKDAVSILFREISEKVANRPGGYTRIIKMENRLGDNAEMAFIELVDYNEIYGKKAAAAEKKATRRRGGAKKAAAPAETDAPSEVKAEVEGEEKVDGE</sequence>